<dbReference type="Pfam" id="PF02566">
    <property type="entry name" value="OsmC"/>
    <property type="match status" value="1"/>
</dbReference>
<organism evidence="1 2">
    <name type="scientific">Candidatus Competibacter phosphatis</name>
    <dbReference type="NCBI Taxonomy" id="221280"/>
    <lineage>
        <taxon>Bacteria</taxon>
        <taxon>Pseudomonadati</taxon>
        <taxon>Pseudomonadota</taxon>
        <taxon>Gammaproteobacteria</taxon>
        <taxon>Candidatus Competibacteraceae</taxon>
        <taxon>Candidatus Competibacter</taxon>
    </lineage>
</organism>
<dbReference type="InterPro" id="IPR003718">
    <property type="entry name" value="OsmC/Ohr_fam"/>
</dbReference>
<evidence type="ECO:0000313" key="2">
    <source>
        <dbReference type="Proteomes" id="UP000760480"/>
    </source>
</evidence>
<name>A0ABX1TMV6_9GAMM</name>
<protein>
    <submittedName>
        <fullName evidence="1">OsmC family peroxiredoxin</fullName>
    </submittedName>
</protein>
<comment type="caution">
    <text evidence="1">The sequence shown here is derived from an EMBL/GenBank/DDBJ whole genome shotgun (WGS) entry which is preliminary data.</text>
</comment>
<gene>
    <name evidence="1" type="ORF">E4P82_17005</name>
</gene>
<dbReference type="InterPro" id="IPR052924">
    <property type="entry name" value="OsmC/Ohr_hydroprdx_reductase"/>
</dbReference>
<keyword evidence="2" id="KW-1185">Reference proteome</keyword>
<dbReference type="EMBL" id="SPMZ01000061">
    <property type="protein sequence ID" value="NMQ20742.1"/>
    <property type="molecule type" value="Genomic_DNA"/>
</dbReference>
<dbReference type="Gene3D" id="3.30.300.20">
    <property type="match status" value="1"/>
</dbReference>
<dbReference type="InterPro" id="IPR015946">
    <property type="entry name" value="KH_dom-like_a/b"/>
</dbReference>
<dbReference type="PANTHER" id="PTHR35368:SF1">
    <property type="entry name" value="HYDROPEROXIDE REDUCTASE"/>
    <property type="match status" value="1"/>
</dbReference>
<dbReference type="Proteomes" id="UP000760480">
    <property type="component" value="Unassembled WGS sequence"/>
</dbReference>
<reference evidence="1 2" key="1">
    <citation type="submission" date="2019-03" db="EMBL/GenBank/DDBJ databases">
        <title>Metabolic reconstructions from genomes of highly enriched 'Candidatus Accumulibacter' and 'Candidatus Competibacter' bioreactor populations.</title>
        <authorList>
            <person name="Annavajhala M.K."/>
            <person name="Welles L."/>
            <person name="Abbas B."/>
            <person name="Sorokin D."/>
            <person name="Park H."/>
            <person name="Van Loosdrecht M."/>
            <person name="Chandran K."/>
        </authorList>
    </citation>
    <scope>NUCLEOTIDE SEQUENCE [LARGE SCALE GENOMIC DNA]</scope>
    <source>
        <strain evidence="1 2">SBR_G</strain>
    </source>
</reference>
<evidence type="ECO:0000313" key="1">
    <source>
        <dbReference type="EMBL" id="NMQ20742.1"/>
    </source>
</evidence>
<dbReference type="InterPro" id="IPR036102">
    <property type="entry name" value="OsmC/Ohrsf"/>
</dbReference>
<dbReference type="SUPFAM" id="SSF82784">
    <property type="entry name" value="OsmC-like"/>
    <property type="match status" value="1"/>
</dbReference>
<accession>A0ABX1TMV6</accession>
<proteinExistence type="predicted"/>
<sequence length="157" mass="17158">MGGIFLSTGRGFIMASLKKLQVTSKLGPKFTIESRIRDHVVYVDQPTPGGADKGPTPLEYLFVALAGCIGSIGRIVATQRKLNVRGMEITVEGELDGEVLMGKSTANRTGFQGLTLTVDIDADMTREEKEEFLHEVDRRCPVSENLLNATPITLHVR</sequence>
<dbReference type="RefSeq" id="WP_211203192.1">
    <property type="nucleotide sequence ID" value="NZ_SPMZ01000061.1"/>
</dbReference>
<dbReference type="PANTHER" id="PTHR35368">
    <property type="entry name" value="HYDROPEROXIDE REDUCTASE"/>
    <property type="match status" value="1"/>
</dbReference>